<dbReference type="Proteomes" id="UP001174997">
    <property type="component" value="Unassembled WGS sequence"/>
</dbReference>
<reference evidence="7" key="1">
    <citation type="submission" date="2023-06" db="EMBL/GenBank/DDBJ databases">
        <title>Genome-scale phylogeny and comparative genomics of the fungal order Sordariales.</title>
        <authorList>
            <consortium name="Lawrence Berkeley National Laboratory"/>
            <person name="Hensen N."/>
            <person name="Bonometti L."/>
            <person name="Westerberg I."/>
            <person name="Brannstrom I.O."/>
            <person name="Guillou S."/>
            <person name="Cros-Aarteil S."/>
            <person name="Calhoun S."/>
            <person name="Haridas S."/>
            <person name="Kuo A."/>
            <person name="Mondo S."/>
            <person name="Pangilinan J."/>
            <person name="Riley R."/>
            <person name="Labutti K."/>
            <person name="Andreopoulos B."/>
            <person name="Lipzen A."/>
            <person name="Chen C."/>
            <person name="Yanf M."/>
            <person name="Daum C."/>
            <person name="Ng V."/>
            <person name="Clum A."/>
            <person name="Steindorff A."/>
            <person name="Ohm R."/>
            <person name="Martin F."/>
            <person name="Silar P."/>
            <person name="Natvig D."/>
            <person name="Lalanne C."/>
            <person name="Gautier V."/>
            <person name="Ament-Velasquez S.L."/>
            <person name="Kruys A."/>
            <person name="Hutchinson M.I."/>
            <person name="Powell A.J."/>
            <person name="Barry K."/>
            <person name="Miller A.N."/>
            <person name="Grigoriev I.V."/>
            <person name="Debuchy R."/>
            <person name="Gladieux P."/>
            <person name="Thoren M.H."/>
            <person name="Johannesson H."/>
        </authorList>
    </citation>
    <scope>NUCLEOTIDE SEQUENCE</scope>
    <source>
        <strain evidence="7">CBS 307.81</strain>
    </source>
</reference>
<gene>
    <name evidence="7" type="ORF">QBC41DRAFT_328125</name>
</gene>
<name>A0AA39Z7P5_9PEZI</name>
<dbReference type="GO" id="GO:0072659">
    <property type="term" value="P:protein localization to plasma membrane"/>
    <property type="evidence" value="ECO:0007669"/>
    <property type="project" value="TreeGrafter"/>
</dbReference>
<keyword evidence="8" id="KW-1185">Reference proteome</keyword>
<dbReference type="PANTHER" id="PTHR28165">
    <property type="entry name" value="NON-CLASSICAL EXPORT PROTEIN 2-RELATED"/>
    <property type="match status" value="1"/>
</dbReference>
<proteinExistence type="predicted"/>
<dbReference type="PANTHER" id="PTHR28165:SF2">
    <property type="entry name" value="MARVEL DOMAIN-CONTAINING PROTEIN"/>
    <property type="match status" value="1"/>
</dbReference>
<sequence>MGKSKAVTAVFRALQLILSITVLALTLTFLKAQVYGDPPVTTKFTIFVAAFTIVVAVANLLGAIWWTWLEDIVPTIALMALDGIAALLFIAAGIAWSIGLKNTHGCSLGDDDGKGLYLTGLINGGTIDVGAPQPLAGYLREEDLRSPDLAFGRLQGLCHKAVANQSLMFVVGVALCGSLVGLRFWSYKRGGGKVTYV</sequence>
<accession>A0AA39Z7P5</accession>
<dbReference type="InterPro" id="IPR052649">
    <property type="entry name" value="NCE102-like"/>
</dbReference>
<feature type="domain" description="MARVEL" evidence="6">
    <location>
        <begin position="8"/>
        <end position="179"/>
    </location>
</feature>
<comment type="caution">
    <text evidence="7">The sequence shown here is derived from an EMBL/GenBank/DDBJ whole genome shotgun (WGS) entry which is preliminary data.</text>
</comment>
<evidence type="ECO:0000256" key="2">
    <source>
        <dbReference type="ARBA" id="ARBA00022692"/>
    </source>
</evidence>
<keyword evidence="2 5" id="KW-0812">Transmembrane</keyword>
<evidence type="ECO:0000259" key="6">
    <source>
        <dbReference type="Pfam" id="PF01284"/>
    </source>
</evidence>
<dbReference type="EMBL" id="JAULSY010000114">
    <property type="protein sequence ID" value="KAK0665254.1"/>
    <property type="molecule type" value="Genomic_DNA"/>
</dbReference>
<evidence type="ECO:0000313" key="7">
    <source>
        <dbReference type="EMBL" id="KAK0665254.1"/>
    </source>
</evidence>
<evidence type="ECO:0000256" key="4">
    <source>
        <dbReference type="ARBA" id="ARBA00023136"/>
    </source>
</evidence>
<organism evidence="7 8">
    <name type="scientific">Cercophora samala</name>
    <dbReference type="NCBI Taxonomy" id="330535"/>
    <lineage>
        <taxon>Eukaryota</taxon>
        <taxon>Fungi</taxon>
        <taxon>Dikarya</taxon>
        <taxon>Ascomycota</taxon>
        <taxon>Pezizomycotina</taxon>
        <taxon>Sordariomycetes</taxon>
        <taxon>Sordariomycetidae</taxon>
        <taxon>Sordariales</taxon>
        <taxon>Lasiosphaeriaceae</taxon>
        <taxon>Cercophora</taxon>
    </lineage>
</organism>
<feature type="transmembrane region" description="Helical" evidence="5">
    <location>
        <begin position="46"/>
        <end position="69"/>
    </location>
</feature>
<keyword evidence="4 5" id="KW-0472">Membrane</keyword>
<dbReference type="AlphaFoldDB" id="A0AA39Z7P5"/>
<feature type="transmembrane region" description="Helical" evidence="5">
    <location>
        <begin position="167"/>
        <end position="185"/>
    </location>
</feature>
<feature type="transmembrane region" description="Helical" evidence="5">
    <location>
        <begin position="76"/>
        <end position="98"/>
    </location>
</feature>
<protein>
    <submittedName>
        <fullName evidence="7">Marvel domain-containing protein</fullName>
    </submittedName>
</protein>
<evidence type="ECO:0000256" key="5">
    <source>
        <dbReference type="SAM" id="Phobius"/>
    </source>
</evidence>
<dbReference type="GO" id="GO:0032126">
    <property type="term" value="C:eisosome"/>
    <property type="evidence" value="ECO:0007669"/>
    <property type="project" value="TreeGrafter"/>
</dbReference>
<dbReference type="InterPro" id="IPR008253">
    <property type="entry name" value="Marvel"/>
</dbReference>
<evidence type="ECO:0000256" key="3">
    <source>
        <dbReference type="ARBA" id="ARBA00022989"/>
    </source>
</evidence>
<evidence type="ECO:0000256" key="1">
    <source>
        <dbReference type="ARBA" id="ARBA00004141"/>
    </source>
</evidence>
<comment type="subcellular location">
    <subcellularLocation>
        <location evidence="1">Membrane</location>
        <topology evidence="1">Multi-pass membrane protein</topology>
    </subcellularLocation>
</comment>
<evidence type="ECO:0000313" key="8">
    <source>
        <dbReference type="Proteomes" id="UP001174997"/>
    </source>
</evidence>
<dbReference type="GO" id="GO:0005886">
    <property type="term" value="C:plasma membrane"/>
    <property type="evidence" value="ECO:0007669"/>
    <property type="project" value="TreeGrafter"/>
</dbReference>
<keyword evidence="3 5" id="KW-1133">Transmembrane helix</keyword>
<dbReference type="Pfam" id="PF01284">
    <property type="entry name" value="MARVEL"/>
    <property type="match status" value="1"/>
</dbReference>
<dbReference type="GO" id="GO:0070941">
    <property type="term" value="P:eisosome assembly"/>
    <property type="evidence" value="ECO:0007669"/>
    <property type="project" value="TreeGrafter"/>
</dbReference>